<protein>
    <submittedName>
        <fullName evidence="1">Uncharacterized protein</fullName>
    </submittedName>
</protein>
<reference evidence="1" key="2">
    <citation type="journal article" date="2015" name="Fish Shellfish Immunol.">
        <title>Early steps in the European eel (Anguilla anguilla)-Vibrio vulnificus interaction in the gills: Role of the RtxA13 toxin.</title>
        <authorList>
            <person name="Callol A."/>
            <person name="Pajuelo D."/>
            <person name="Ebbesson L."/>
            <person name="Teles M."/>
            <person name="MacKenzie S."/>
            <person name="Amaro C."/>
        </authorList>
    </citation>
    <scope>NUCLEOTIDE SEQUENCE</scope>
</reference>
<dbReference type="EMBL" id="GBXM01053569">
    <property type="protein sequence ID" value="JAH55008.1"/>
    <property type="molecule type" value="Transcribed_RNA"/>
</dbReference>
<reference evidence="1" key="1">
    <citation type="submission" date="2014-11" db="EMBL/GenBank/DDBJ databases">
        <authorList>
            <person name="Amaro Gonzalez C."/>
        </authorList>
    </citation>
    <scope>NUCLEOTIDE SEQUENCE</scope>
</reference>
<organism evidence="1">
    <name type="scientific">Anguilla anguilla</name>
    <name type="common">European freshwater eel</name>
    <name type="synonym">Muraena anguilla</name>
    <dbReference type="NCBI Taxonomy" id="7936"/>
    <lineage>
        <taxon>Eukaryota</taxon>
        <taxon>Metazoa</taxon>
        <taxon>Chordata</taxon>
        <taxon>Craniata</taxon>
        <taxon>Vertebrata</taxon>
        <taxon>Euteleostomi</taxon>
        <taxon>Actinopterygii</taxon>
        <taxon>Neopterygii</taxon>
        <taxon>Teleostei</taxon>
        <taxon>Anguilliformes</taxon>
        <taxon>Anguillidae</taxon>
        <taxon>Anguilla</taxon>
    </lineage>
</organism>
<proteinExistence type="predicted"/>
<name>A0A0E9TQK0_ANGAN</name>
<dbReference type="AlphaFoldDB" id="A0A0E9TQK0"/>
<evidence type="ECO:0000313" key="1">
    <source>
        <dbReference type="EMBL" id="JAH55008.1"/>
    </source>
</evidence>
<accession>A0A0E9TQK0</accession>
<sequence length="24" mass="2904">MLHHRVVKPKDHSMCNTELLYSKH</sequence>